<dbReference type="Proteomes" id="UP001059971">
    <property type="component" value="Chromosome 2"/>
</dbReference>
<keyword evidence="1" id="KW-0560">Oxidoreductase</keyword>
<evidence type="ECO:0008006" key="4">
    <source>
        <dbReference type="Google" id="ProtNLM"/>
    </source>
</evidence>
<organism evidence="2 3">
    <name type="scientific">Sphingomonas bisphenolicum</name>
    <dbReference type="NCBI Taxonomy" id="296544"/>
    <lineage>
        <taxon>Bacteria</taxon>
        <taxon>Pseudomonadati</taxon>
        <taxon>Pseudomonadota</taxon>
        <taxon>Alphaproteobacteria</taxon>
        <taxon>Sphingomonadales</taxon>
        <taxon>Sphingomonadaceae</taxon>
        <taxon>Sphingomonas</taxon>
    </lineage>
</organism>
<dbReference type="PANTHER" id="PTHR43157">
    <property type="entry name" value="PHOSPHATIDYLINOSITOL-GLYCAN BIOSYNTHESIS CLASS F PROTEIN-RELATED"/>
    <property type="match status" value="1"/>
</dbReference>
<dbReference type="Gene3D" id="3.40.50.720">
    <property type="entry name" value="NAD(P)-binding Rossmann-like Domain"/>
    <property type="match status" value="1"/>
</dbReference>
<dbReference type="EMBL" id="AP018818">
    <property type="protein sequence ID" value="BBF71557.1"/>
    <property type="molecule type" value="Genomic_DNA"/>
</dbReference>
<proteinExistence type="predicted"/>
<dbReference type="Pfam" id="PF00106">
    <property type="entry name" value="adh_short"/>
    <property type="match status" value="1"/>
</dbReference>
<dbReference type="InterPro" id="IPR002347">
    <property type="entry name" value="SDR_fam"/>
</dbReference>
<protein>
    <recommendedName>
        <fullName evidence="4">Short-chain dehydrogenase/reductase SDR</fullName>
    </recommendedName>
</protein>
<accession>A0ABM7G940</accession>
<dbReference type="RefSeq" id="WP_261937206.1">
    <property type="nucleotide sequence ID" value="NZ_AP018818.1"/>
</dbReference>
<evidence type="ECO:0000256" key="1">
    <source>
        <dbReference type="ARBA" id="ARBA00023002"/>
    </source>
</evidence>
<reference evidence="2" key="1">
    <citation type="submission" date="2018-07" db="EMBL/GenBank/DDBJ databases">
        <title>Complete genome sequence of Sphingomonas bisphenolicum strain AO1, a bisphenol A degradative bacterium isolated from Japanese farm field.</title>
        <authorList>
            <person name="Murakami M."/>
            <person name="Koh M."/>
            <person name="Koba S."/>
            <person name="Matsumura Y."/>
        </authorList>
    </citation>
    <scope>NUCLEOTIDE SEQUENCE</scope>
    <source>
        <strain evidence="2">AO1</strain>
    </source>
</reference>
<evidence type="ECO:0000313" key="3">
    <source>
        <dbReference type="Proteomes" id="UP001059971"/>
    </source>
</evidence>
<evidence type="ECO:0000313" key="2">
    <source>
        <dbReference type="EMBL" id="BBF71557.1"/>
    </source>
</evidence>
<sequence length="284" mass="30299">MARSGNFVFVGGTDGIGRAAALNVARHGSSILLVARNEDRGAAAVDAMLDAGARDAAFLKADLSTIAGAAAAAQGIKLWRPAIHGLMHSAMSAFSSKTVTTDGLEFAFALQYLARAIVNRLCADALAASGDGRIIHLAGAVPYRMAAPDLDDLQFERRKWSFFKAILTTHVQGFLFLDEASRRWADRQIGLYATGVGSTRTKAMLDPAMPLIMRIMGRFGTTAEKSAVNATRLLLDEAPPAMQAAIFKNPKSFTPAPFDLPTQEAEQLWDITTALASSKGVYLP</sequence>
<name>A0ABM7G940_9SPHN</name>
<dbReference type="PANTHER" id="PTHR43157:SF31">
    <property type="entry name" value="PHOSPHATIDYLINOSITOL-GLYCAN BIOSYNTHESIS CLASS F PROTEIN"/>
    <property type="match status" value="1"/>
</dbReference>
<gene>
    <name evidence="2" type="ORF">SBA_ch2_0900</name>
</gene>
<dbReference type="SUPFAM" id="SSF51735">
    <property type="entry name" value="NAD(P)-binding Rossmann-fold domains"/>
    <property type="match status" value="1"/>
</dbReference>
<keyword evidence="3" id="KW-1185">Reference proteome</keyword>
<dbReference type="InterPro" id="IPR036291">
    <property type="entry name" value="NAD(P)-bd_dom_sf"/>
</dbReference>